<feature type="domain" description="AAA" evidence="10">
    <location>
        <begin position="80"/>
        <end position="196"/>
    </location>
</feature>
<evidence type="ECO:0000256" key="7">
    <source>
        <dbReference type="ARBA" id="ARBA00023137"/>
    </source>
</evidence>
<comment type="similarity">
    <text evidence="1">Belongs to the CpsD/CapB family.</text>
</comment>
<evidence type="ECO:0000256" key="2">
    <source>
        <dbReference type="ARBA" id="ARBA00011903"/>
    </source>
</evidence>
<keyword evidence="7" id="KW-0829">Tyrosine-protein kinase</keyword>
<accession>A0ABM7TDA8</accession>
<dbReference type="Proteomes" id="UP000824633">
    <property type="component" value="Chromosome"/>
</dbReference>
<keyword evidence="3" id="KW-0808">Transferase</keyword>
<evidence type="ECO:0000256" key="9">
    <source>
        <dbReference type="SAM" id="MobiDB-lite"/>
    </source>
</evidence>
<evidence type="ECO:0000256" key="8">
    <source>
        <dbReference type="ARBA" id="ARBA00051245"/>
    </source>
</evidence>
<dbReference type="EC" id="2.7.10.2" evidence="2"/>
<protein>
    <recommendedName>
        <fullName evidence="2">non-specific protein-tyrosine kinase</fullName>
        <ecNumber evidence="2">2.7.10.2</ecNumber>
    </recommendedName>
</protein>
<evidence type="ECO:0000256" key="4">
    <source>
        <dbReference type="ARBA" id="ARBA00022741"/>
    </source>
</evidence>
<sequence length="248" mass="27751">MLLDKRGKHEKKKKVSDKSKNKKYEKRIKVSNNRQKIMFTVEDNPKSIVAEAYKTLRTNIQYSSFDEEIKSIVVTSSEMTEGKSTVAKNIALTFAQSEKKVILIDCDLRKPSVHDNFKAPNLVGLSEVLLGLAILEESVQKHNDNLYFLTSGKIPPNPSEMLASLAMIKLIEKLKEEYDIVVLDTPPLNVVTDAQILSVKVDGTILVVRAAITKKDVVIEAKNLLDKVGANIIGTVLYAVKNTKSKYY</sequence>
<dbReference type="Gene3D" id="3.40.50.300">
    <property type="entry name" value="P-loop containing nucleotide triphosphate hydrolases"/>
    <property type="match status" value="1"/>
</dbReference>
<dbReference type="NCBIfam" id="TIGR01007">
    <property type="entry name" value="eps_fam"/>
    <property type="match status" value="1"/>
</dbReference>
<name>A0ABM7TDA8_9CLOT</name>
<dbReference type="InterPro" id="IPR005702">
    <property type="entry name" value="Wzc-like_C"/>
</dbReference>
<feature type="compositionally biased region" description="Basic residues" evidence="9">
    <location>
        <begin position="8"/>
        <end position="24"/>
    </location>
</feature>
<evidence type="ECO:0000313" key="11">
    <source>
        <dbReference type="EMBL" id="BCZ47075.1"/>
    </source>
</evidence>
<dbReference type="SUPFAM" id="SSF52540">
    <property type="entry name" value="P-loop containing nucleoside triphosphate hydrolases"/>
    <property type="match status" value="1"/>
</dbReference>
<dbReference type="EMBL" id="AP024849">
    <property type="protein sequence ID" value="BCZ47075.1"/>
    <property type="molecule type" value="Genomic_DNA"/>
</dbReference>
<evidence type="ECO:0000256" key="5">
    <source>
        <dbReference type="ARBA" id="ARBA00022777"/>
    </source>
</evidence>
<feature type="region of interest" description="Disordered" evidence="9">
    <location>
        <begin position="1"/>
        <end position="24"/>
    </location>
</feature>
<dbReference type="InterPro" id="IPR050445">
    <property type="entry name" value="Bact_polysacc_biosynth/exp"/>
</dbReference>
<evidence type="ECO:0000256" key="6">
    <source>
        <dbReference type="ARBA" id="ARBA00022840"/>
    </source>
</evidence>
<evidence type="ECO:0000256" key="3">
    <source>
        <dbReference type="ARBA" id="ARBA00022679"/>
    </source>
</evidence>
<proteinExistence type="inferred from homology"/>
<comment type="catalytic activity">
    <reaction evidence="8">
        <text>L-tyrosyl-[protein] + ATP = O-phospho-L-tyrosyl-[protein] + ADP + H(+)</text>
        <dbReference type="Rhea" id="RHEA:10596"/>
        <dbReference type="Rhea" id="RHEA-COMP:10136"/>
        <dbReference type="Rhea" id="RHEA-COMP:20101"/>
        <dbReference type="ChEBI" id="CHEBI:15378"/>
        <dbReference type="ChEBI" id="CHEBI:30616"/>
        <dbReference type="ChEBI" id="CHEBI:46858"/>
        <dbReference type="ChEBI" id="CHEBI:61978"/>
        <dbReference type="ChEBI" id="CHEBI:456216"/>
        <dbReference type="EC" id="2.7.10.2"/>
    </reaction>
</comment>
<evidence type="ECO:0000259" key="10">
    <source>
        <dbReference type="Pfam" id="PF13614"/>
    </source>
</evidence>
<dbReference type="PANTHER" id="PTHR32309:SF13">
    <property type="entry name" value="FERRIC ENTEROBACTIN TRANSPORT PROTEIN FEPE"/>
    <property type="match status" value="1"/>
</dbReference>
<organism evidence="11 12">
    <name type="scientific">Clostridium gelidum</name>
    <dbReference type="NCBI Taxonomy" id="704125"/>
    <lineage>
        <taxon>Bacteria</taxon>
        <taxon>Bacillati</taxon>
        <taxon>Bacillota</taxon>
        <taxon>Clostridia</taxon>
        <taxon>Eubacteriales</taxon>
        <taxon>Clostridiaceae</taxon>
        <taxon>Clostridium</taxon>
    </lineage>
</organism>
<dbReference type="GO" id="GO:0016301">
    <property type="term" value="F:kinase activity"/>
    <property type="evidence" value="ECO:0007669"/>
    <property type="project" value="UniProtKB-KW"/>
</dbReference>
<evidence type="ECO:0000313" key="12">
    <source>
        <dbReference type="Proteomes" id="UP000824633"/>
    </source>
</evidence>
<keyword evidence="5 11" id="KW-0418">Kinase</keyword>
<gene>
    <name evidence="11" type="ORF">psyc5s11_31420</name>
</gene>
<dbReference type="CDD" id="cd05387">
    <property type="entry name" value="BY-kinase"/>
    <property type="match status" value="1"/>
</dbReference>
<reference evidence="12" key="1">
    <citation type="submission" date="2021-07" db="EMBL/GenBank/DDBJ databases">
        <title>Complete genome sequencing of a Clostridium isolate.</title>
        <authorList>
            <person name="Ueki A."/>
            <person name="Tonouchi A."/>
        </authorList>
    </citation>
    <scope>NUCLEOTIDE SEQUENCE [LARGE SCALE GENOMIC DNA]</scope>
    <source>
        <strain evidence="12">C5S11</strain>
    </source>
</reference>
<dbReference type="InterPro" id="IPR025669">
    <property type="entry name" value="AAA_dom"/>
</dbReference>
<dbReference type="PANTHER" id="PTHR32309">
    <property type="entry name" value="TYROSINE-PROTEIN KINASE"/>
    <property type="match status" value="1"/>
</dbReference>
<keyword evidence="4" id="KW-0547">Nucleotide-binding</keyword>
<evidence type="ECO:0000256" key="1">
    <source>
        <dbReference type="ARBA" id="ARBA00007316"/>
    </source>
</evidence>
<dbReference type="InterPro" id="IPR027417">
    <property type="entry name" value="P-loop_NTPase"/>
</dbReference>
<keyword evidence="6" id="KW-0067">ATP-binding</keyword>
<dbReference type="Pfam" id="PF13614">
    <property type="entry name" value="AAA_31"/>
    <property type="match status" value="1"/>
</dbReference>
<keyword evidence="12" id="KW-1185">Reference proteome</keyword>